<reference evidence="1" key="1">
    <citation type="submission" date="2019-08" db="EMBL/GenBank/DDBJ databases">
        <title>The genome of the North American firefly Photinus pyralis.</title>
        <authorList>
            <consortium name="Photinus pyralis genome working group"/>
            <person name="Fallon T.R."/>
            <person name="Sander Lower S.E."/>
            <person name="Weng J.-K."/>
        </authorList>
    </citation>
    <scope>NUCLEOTIDE SEQUENCE</scope>
    <source>
        <strain evidence="1">TRF0915ILg1</strain>
        <tissue evidence="1">Whole body</tissue>
    </source>
</reference>
<dbReference type="PANTHER" id="PTHR47331">
    <property type="entry name" value="PHD-TYPE DOMAIN-CONTAINING PROTEIN"/>
    <property type="match status" value="1"/>
</dbReference>
<sequence>MAQISNESDSFELNADTYKVIKRLAAIDFKLQKFWAMEEIVTSRDTFLTKEELACEAHFPETITRTSKGRNKRFNISTNFPTDDTDRWETHEEYKFERQAVQNLLVVDDPAERGVKLMQDYNISRGTHIETSDKSSLWFNGPLFLSFPESHWPSNSSIRSVTCKSDPRELDEARIITVLTTSVGMFTFNSIMNRCSKLTTLIRSVAYCFRFIKKMNALLKIRVQDSSITNENYTTPDDSIETSYLTVKGRVNSSHSKRIICCLQRNQEVGPSNSLKSLAPFLDSSGSMRVGGRLIHSNLSYNQKHQHQHRRSLHAGAQTTLSFVREKYWPIREAEC</sequence>
<name>A0A8K0CF51_IGNLU</name>
<dbReference type="EMBL" id="VTPC01090599">
    <property type="protein sequence ID" value="KAF2882640.1"/>
    <property type="molecule type" value="Genomic_DNA"/>
</dbReference>
<evidence type="ECO:0000313" key="1">
    <source>
        <dbReference type="EMBL" id="KAF2882640.1"/>
    </source>
</evidence>
<keyword evidence="2" id="KW-1185">Reference proteome</keyword>
<dbReference type="OrthoDB" id="6767342at2759"/>
<gene>
    <name evidence="1" type="ORF">ILUMI_23539</name>
</gene>
<evidence type="ECO:0000313" key="2">
    <source>
        <dbReference type="Proteomes" id="UP000801492"/>
    </source>
</evidence>
<accession>A0A8K0CF51</accession>
<dbReference type="PANTHER" id="PTHR47331:SF2">
    <property type="match status" value="1"/>
</dbReference>
<dbReference type="Proteomes" id="UP000801492">
    <property type="component" value="Unassembled WGS sequence"/>
</dbReference>
<protein>
    <submittedName>
        <fullName evidence="1">Uncharacterized protein</fullName>
    </submittedName>
</protein>
<proteinExistence type="predicted"/>
<organism evidence="1 2">
    <name type="scientific">Ignelater luminosus</name>
    <name type="common">Cucubano</name>
    <name type="synonym">Pyrophorus luminosus</name>
    <dbReference type="NCBI Taxonomy" id="2038154"/>
    <lineage>
        <taxon>Eukaryota</taxon>
        <taxon>Metazoa</taxon>
        <taxon>Ecdysozoa</taxon>
        <taxon>Arthropoda</taxon>
        <taxon>Hexapoda</taxon>
        <taxon>Insecta</taxon>
        <taxon>Pterygota</taxon>
        <taxon>Neoptera</taxon>
        <taxon>Endopterygota</taxon>
        <taxon>Coleoptera</taxon>
        <taxon>Polyphaga</taxon>
        <taxon>Elateriformia</taxon>
        <taxon>Elateroidea</taxon>
        <taxon>Elateridae</taxon>
        <taxon>Agrypninae</taxon>
        <taxon>Pyrophorini</taxon>
        <taxon>Ignelater</taxon>
    </lineage>
</organism>
<dbReference type="AlphaFoldDB" id="A0A8K0CF51"/>
<comment type="caution">
    <text evidence="1">The sequence shown here is derived from an EMBL/GenBank/DDBJ whole genome shotgun (WGS) entry which is preliminary data.</text>
</comment>